<evidence type="ECO:0000313" key="2">
    <source>
        <dbReference type="EMBL" id="PWY63958.1"/>
    </source>
</evidence>
<dbReference type="GeneID" id="37048182"/>
<dbReference type="PANTHER" id="PTHR33254:SF4">
    <property type="entry name" value="4-HYDROXY-4-METHYL-2-OXOGLUTARATE ALDOLASE 3-RELATED"/>
    <property type="match status" value="1"/>
</dbReference>
<dbReference type="Gene3D" id="3.50.30.40">
    <property type="entry name" value="Ribonuclease E inhibitor RraA/RraA-like"/>
    <property type="match status" value="1"/>
</dbReference>
<dbReference type="GO" id="GO:0047443">
    <property type="term" value="F:4-hydroxy-4-methyl-2-oxoglutarate aldolase activity"/>
    <property type="evidence" value="ECO:0007669"/>
    <property type="project" value="TreeGrafter"/>
</dbReference>
<name>A0A317US75_ASPEC</name>
<dbReference type="VEuPathDB" id="FungiDB:BO83DRAFT_148408"/>
<feature type="binding site" evidence="1">
    <location>
        <begin position="116"/>
        <end position="119"/>
    </location>
    <ligand>
        <name>substrate</name>
    </ligand>
</feature>
<keyword evidence="1" id="KW-0460">Magnesium</keyword>
<organism evidence="2 3">
    <name type="scientific">Aspergillus eucalypticola (strain CBS 122712 / IBT 29274)</name>
    <dbReference type="NCBI Taxonomy" id="1448314"/>
    <lineage>
        <taxon>Eukaryota</taxon>
        <taxon>Fungi</taxon>
        <taxon>Dikarya</taxon>
        <taxon>Ascomycota</taxon>
        <taxon>Pezizomycotina</taxon>
        <taxon>Eurotiomycetes</taxon>
        <taxon>Eurotiomycetidae</taxon>
        <taxon>Eurotiales</taxon>
        <taxon>Aspergillaceae</taxon>
        <taxon>Aspergillus</taxon>
        <taxon>Aspergillus subgen. Circumdati</taxon>
    </lineage>
</organism>
<proteinExistence type="predicted"/>
<dbReference type="InterPro" id="IPR005493">
    <property type="entry name" value="RraA/RraA-like"/>
</dbReference>
<feature type="binding site" evidence="1">
    <location>
        <position position="139"/>
    </location>
    <ligand>
        <name>Mg(2+)</name>
        <dbReference type="ChEBI" id="CHEBI:18420"/>
    </ligand>
</feature>
<dbReference type="CDD" id="cd16841">
    <property type="entry name" value="RraA_family"/>
    <property type="match status" value="1"/>
</dbReference>
<protein>
    <submittedName>
        <fullName evidence="2">DlpA domain protein</fullName>
    </submittedName>
</protein>
<dbReference type="AlphaFoldDB" id="A0A317US75"/>
<accession>A0A317US75</accession>
<gene>
    <name evidence="2" type="ORF">BO83DRAFT_148408</name>
</gene>
<keyword evidence="3" id="KW-1185">Reference proteome</keyword>
<keyword evidence="1" id="KW-0479">Metal-binding</keyword>
<evidence type="ECO:0000313" key="3">
    <source>
        <dbReference type="Proteomes" id="UP000246171"/>
    </source>
</evidence>
<dbReference type="RefSeq" id="XP_025383548.1">
    <property type="nucleotide sequence ID" value="XM_025526220.1"/>
</dbReference>
<comment type="caution">
    <text evidence="2">The sequence shown here is derived from an EMBL/GenBank/DDBJ whole genome shotgun (WGS) entry which is preliminary data.</text>
</comment>
<dbReference type="PANTHER" id="PTHR33254">
    <property type="entry name" value="4-HYDROXY-4-METHYL-2-OXOGLUTARATE ALDOLASE 3-RELATED"/>
    <property type="match status" value="1"/>
</dbReference>
<dbReference type="OrthoDB" id="1476984at2759"/>
<dbReference type="GO" id="GO:0046872">
    <property type="term" value="F:metal ion binding"/>
    <property type="evidence" value="ECO:0007669"/>
    <property type="project" value="UniProtKB-KW"/>
</dbReference>
<dbReference type="GO" id="GO:0008948">
    <property type="term" value="F:oxaloacetate decarboxylase activity"/>
    <property type="evidence" value="ECO:0007669"/>
    <property type="project" value="TreeGrafter"/>
</dbReference>
<dbReference type="EMBL" id="MSFU01000033">
    <property type="protein sequence ID" value="PWY63958.1"/>
    <property type="molecule type" value="Genomic_DNA"/>
</dbReference>
<comment type="cofactor">
    <cofactor evidence="1">
        <name>Mg(2+)</name>
        <dbReference type="ChEBI" id="CHEBI:18420"/>
    </cofactor>
</comment>
<dbReference type="InterPro" id="IPR036704">
    <property type="entry name" value="RraA/RraA-like_sf"/>
</dbReference>
<dbReference type="SUPFAM" id="SSF89562">
    <property type="entry name" value="RraA-like"/>
    <property type="match status" value="1"/>
</dbReference>
<evidence type="ECO:0000256" key="1">
    <source>
        <dbReference type="PIRSR" id="PIRSR605493-1"/>
    </source>
</evidence>
<reference evidence="2" key="1">
    <citation type="submission" date="2016-12" db="EMBL/GenBank/DDBJ databases">
        <title>The genomes of Aspergillus section Nigri reveals drivers in fungal speciation.</title>
        <authorList>
            <consortium name="DOE Joint Genome Institute"/>
            <person name="Vesth T.C."/>
            <person name="Nybo J."/>
            <person name="Theobald S."/>
            <person name="Brandl J."/>
            <person name="Frisvad J.C."/>
            <person name="Nielsen K.F."/>
            <person name="Lyhne E.K."/>
            <person name="Kogle M.E."/>
            <person name="Kuo A."/>
            <person name="Riley R."/>
            <person name="Clum A."/>
            <person name="Nolan M."/>
            <person name="Lipzen A."/>
            <person name="Salamov A."/>
            <person name="Henrissat B."/>
            <person name="Wiebenga A."/>
            <person name="De vries R.P."/>
            <person name="Grigoriev I.V."/>
            <person name="Mortensen U.H."/>
            <person name="Andersen M.R."/>
            <person name="Baker S.E."/>
        </authorList>
    </citation>
    <scope>NUCLEOTIDE SEQUENCE</scope>
    <source>
        <strain evidence="2">CBS 122712</strain>
    </source>
</reference>
<sequence>MSTLEEKISLLYNYSACDVSDALLKLQPVPPNTPPRAGYIADLTPYYPPTQDPSSTTPSKLIAPASTLQFIPKSAPTPSPPTSKAIPPSTHWSDLTTPSTILVISQPGDQHCAVVGGIMALRMKVRGVLGVVVDGRVRDRAELKASGLGIWARGGSTVGSGAEAKPGEMGGEVCVSGVIVREGDIIFCDYEEGGVVAIPRELLDRVLEVMPKLVGMDDKVKEAVEGGMNVFEAFGRFRGKI</sequence>
<dbReference type="Proteomes" id="UP000246171">
    <property type="component" value="Unassembled WGS sequence"/>
</dbReference>
<dbReference type="Pfam" id="PF03737">
    <property type="entry name" value="RraA-like"/>
    <property type="match status" value="1"/>
</dbReference>
<feature type="binding site" evidence="1">
    <location>
        <position position="138"/>
    </location>
    <ligand>
        <name>substrate</name>
    </ligand>
</feature>